<keyword evidence="2" id="KW-1185">Reference proteome</keyword>
<dbReference type="RefSeq" id="WP_145419725.1">
    <property type="nucleotide sequence ID" value="NZ_CP036526.1"/>
</dbReference>
<reference evidence="1 2" key="1">
    <citation type="submission" date="2019-02" db="EMBL/GenBank/DDBJ databases">
        <title>Deep-cultivation of Planctomycetes and their phenomic and genomic characterization uncovers novel biology.</title>
        <authorList>
            <person name="Wiegand S."/>
            <person name="Jogler M."/>
            <person name="Boedeker C."/>
            <person name="Pinto D."/>
            <person name="Vollmers J."/>
            <person name="Rivas-Marin E."/>
            <person name="Kohn T."/>
            <person name="Peeters S.H."/>
            <person name="Heuer A."/>
            <person name="Rast P."/>
            <person name="Oberbeckmann S."/>
            <person name="Bunk B."/>
            <person name="Jeske O."/>
            <person name="Meyerdierks A."/>
            <person name="Storesund J.E."/>
            <person name="Kallscheuer N."/>
            <person name="Luecker S."/>
            <person name="Lage O.M."/>
            <person name="Pohl T."/>
            <person name="Merkel B.J."/>
            <person name="Hornburger P."/>
            <person name="Mueller R.-W."/>
            <person name="Bruemmer F."/>
            <person name="Labrenz M."/>
            <person name="Spormann A.M."/>
            <person name="Op den Camp H."/>
            <person name="Overmann J."/>
            <person name="Amann R."/>
            <person name="Jetten M.S.M."/>
            <person name="Mascher T."/>
            <person name="Medema M.H."/>
            <person name="Devos D.P."/>
            <person name="Kaster A.-K."/>
            <person name="Ovreas L."/>
            <person name="Rohde M."/>
            <person name="Galperin M.Y."/>
            <person name="Jogler C."/>
        </authorList>
    </citation>
    <scope>NUCLEOTIDE SEQUENCE [LARGE SCALE GENOMIC DNA]</scope>
    <source>
        <strain evidence="1 2">K23_9</strain>
    </source>
</reference>
<name>A0A517NXW9_9BACT</name>
<evidence type="ECO:0000313" key="2">
    <source>
        <dbReference type="Proteomes" id="UP000319817"/>
    </source>
</evidence>
<dbReference type="AlphaFoldDB" id="A0A517NXW9"/>
<accession>A0A517NXW9</accession>
<sequence length="247" mass="28088">MSTKYWKRHFFSRRYAALAMIAVVVLAMNSAIAGRNGKYPEMEFLAPIPTPIGISGRKLFRLRNGECIVIRPPIEFVSTEEQQRYSGTDEETELVPQVLPLDSPWRTDPSRPEDQTTFNCATFAIGDVIGLSRADFLEPRAVGFTNGQNPAHILLQEFYDRLATYPVADVDWSELDKLESLIDDDVVVFANHGSDEAYIHLGKISKSNGRNRMISKMGRGPIVRGTIERTVQVYEGRFDEIQIYRRR</sequence>
<dbReference type="OrthoDB" id="9822705at2"/>
<evidence type="ECO:0000313" key="1">
    <source>
        <dbReference type="EMBL" id="QDT11978.1"/>
    </source>
</evidence>
<proteinExistence type="predicted"/>
<gene>
    <name evidence="1" type="ORF">K239x_39800</name>
</gene>
<dbReference type="Proteomes" id="UP000319817">
    <property type="component" value="Chromosome"/>
</dbReference>
<protein>
    <submittedName>
        <fullName evidence="1">Uncharacterized protein</fullName>
    </submittedName>
</protein>
<dbReference type="EMBL" id="CP036526">
    <property type="protein sequence ID" value="QDT11978.1"/>
    <property type="molecule type" value="Genomic_DNA"/>
</dbReference>
<organism evidence="1 2">
    <name type="scientific">Stieleria marina</name>
    <dbReference type="NCBI Taxonomy" id="1930275"/>
    <lineage>
        <taxon>Bacteria</taxon>
        <taxon>Pseudomonadati</taxon>
        <taxon>Planctomycetota</taxon>
        <taxon>Planctomycetia</taxon>
        <taxon>Pirellulales</taxon>
        <taxon>Pirellulaceae</taxon>
        <taxon>Stieleria</taxon>
    </lineage>
</organism>